<reference evidence="3 4" key="1">
    <citation type="journal article" date="2016" name="Nat. Commun.">
        <title>Thousands of microbial genomes shed light on interconnected biogeochemical processes in an aquifer system.</title>
        <authorList>
            <person name="Anantharaman K."/>
            <person name="Brown C.T."/>
            <person name="Hug L.A."/>
            <person name="Sharon I."/>
            <person name="Castelle C.J."/>
            <person name="Probst A.J."/>
            <person name="Thomas B.C."/>
            <person name="Singh A."/>
            <person name="Wilkins M.J."/>
            <person name="Karaoz U."/>
            <person name="Brodie E.L."/>
            <person name="Williams K.H."/>
            <person name="Hubbard S.S."/>
            <person name="Banfield J.F."/>
        </authorList>
    </citation>
    <scope>NUCLEOTIDE SEQUENCE [LARGE SCALE GENOMIC DNA]</scope>
</reference>
<gene>
    <name evidence="3" type="ORF">A3B93_00715</name>
</gene>
<keyword evidence="1" id="KW-0812">Transmembrane</keyword>
<evidence type="ECO:0000256" key="1">
    <source>
        <dbReference type="SAM" id="Phobius"/>
    </source>
</evidence>
<dbReference type="InterPro" id="IPR027954">
    <property type="entry name" value="Transcobalamin-like_C"/>
</dbReference>
<dbReference type="EMBL" id="MFUH01000028">
    <property type="protein sequence ID" value="OGI81503.1"/>
    <property type="molecule type" value="Genomic_DNA"/>
</dbReference>
<protein>
    <recommendedName>
        <fullName evidence="2">Transcobalamin-like C-terminal domain-containing protein</fullName>
    </recommendedName>
</protein>
<organism evidence="3 4">
    <name type="scientific">Candidatus Nomurabacteria bacterium RIFCSPHIGHO2_02_FULL_42_24</name>
    <dbReference type="NCBI Taxonomy" id="1801757"/>
    <lineage>
        <taxon>Bacteria</taxon>
        <taxon>Candidatus Nomuraibacteriota</taxon>
    </lineage>
</organism>
<comment type="caution">
    <text evidence="3">The sequence shown here is derived from an EMBL/GenBank/DDBJ whole genome shotgun (WGS) entry which is preliminary data.</text>
</comment>
<sequence length="141" mass="15611">MVKFQNKSKYILIAFVLAAVALSAIFLYVSRDNIILENFSAATGENLQISLKVGTQTYALGVEPGATVLQTMQKLSTESDFSFNGREFPGLGYFVEEINGVKGNADKFWAYYVNDVLAPTGVSQYVLKTGDIINFKYEKII</sequence>
<keyword evidence="1" id="KW-1133">Transmembrane helix</keyword>
<feature type="domain" description="Transcobalamin-like C-terminal" evidence="2">
    <location>
        <begin position="65"/>
        <end position="139"/>
    </location>
</feature>
<evidence type="ECO:0000313" key="4">
    <source>
        <dbReference type="Proteomes" id="UP000179880"/>
    </source>
</evidence>
<proteinExistence type="predicted"/>
<evidence type="ECO:0000259" key="2">
    <source>
        <dbReference type="Pfam" id="PF14478"/>
    </source>
</evidence>
<feature type="transmembrane region" description="Helical" evidence="1">
    <location>
        <begin position="12"/>
        <end position="30"/>
    </location>
</feature>
<name>A0A1F6WHY3_9BACT</name>
<evidence type="ECO:0000313" key="3">
    <source>
        <dbReference type="EMBL" id="OGI81503.1"/>
    </source>
</evidence>
<accession>A0A1F6WHY3</accession>
<dbReference type="Gene3D" id="2.170.130.30">
    <property type="match status" value="1"/>
</dbReference>
<dbReference type="Pfam" id="PF14478">
    <property type="entry name" value="DUF4430"/>
    <property type="match status" value="1"/>
</dbReference>
<keyword evidence="1" id="KW-0472">Membrane</keyword>
<dbReference type="AlphaFoldDB" id="A0A1F6WHY3"/>
<dbReference type="Proteomes" id="UP000179880">
    <property type="component" value="Unassembled WGS sequence"/>
</dbReference>